<dbReference type="EnsemblPlants" id="KQK06386">
    <property type="protein sequence ID" value="KQK06386"/>
    <property type="gene ID" value="BRADI_2g26117v3"/>
</dbReference>
<keyword evidence="3" id="KW-1185">Reference proteome</keyword>
<evidence type="ECO:0000313" key="2">
    <source>
        <dbReference type="EnsemblPlants" id="KQK06386"/>
    </source>
</evidence>
<dbReference type="PANTHER" id="PTHR34835:SF87">
    <property type="entry name" value="AMINOTRANSFERASE-LIKE PLANT MOBILE DOMAIN-CONTAINING PROTEIN"/>
    <property type="match status" value="1"/>
</dbReference>
<dbReference type="OrthoDB" id="685326at2759"/>
<dbReference type="RefSeq" id="XP_024314756.1">
    <property type="nucleotide sequence ID" value="XM_024458988.1"/>
</dbReference>
<dbReference type="STRING" id="15368.A0A0Q3QZ06"/>
<dbReference type="EMBL" id="CM000881">
    <property type="protein sequence ID" value="KQK06386.1"/>
    <property type="molecule type" value="Genomic_DNA"/>
</dbReference>
<name>A0A0Q3QZ06_BRADI</name>
<reference evidence="1" key="2">
    <citation type="submission" date="2017-06" db="EMBL/GenBank/DDBJ databases">
        <title>WGS assembly of Brachypodium distachyon.</title>
        <authorList>
            <consortium name="The International Brachypodium Initiative"/>
            <person name="Lucas S."/>
            <person name="Harmon-Smith M."/>
            <person name="Lail K."/>
            <person name="Tice H."/>
            <person name="Grimwood J."/>
            <person name="Bruce D."/>
            <person name="Barry K."/>
            <person name="Shu S."/>
            <person name="Lindquist E."/>
            <person name="Wang M."/>
            <person name="Pitluck S."/>
            <person name="Vogel J.P."/>
            <person name="Garvin D.F."/>
            <person name="Mockler T.C."/>
            <person name="Schmutz J."/>
            <person name="Rokhsar D."/>
            <person name="Bevan M.W."/>
        </authorList>
    </citation>
    <scope>NUCLEOTIDE SEQUENCE</scope>
    <source>
        <strain evidence="1">Bd21</strain>
    </source>
</reference>
<proteinExistence type="predicted"/>
<dbReference type="RefSeq" id="XP_014754932.1">
    <property type="nucleotide sequence ID" value="XM_014899446.2"/>
</dbReference>
<sequence>MADRQHDKTTFATKLTLPKFMAVAVRLTLEQQKLVRSMDFENVLDIACDTLPRGVALWMAGYFNVHTRTFELPNGLKIHVTPFCMHQILGIPLGGRKVEKCTAQMRTLIAEQTNCKGNFPTIAELEKMITPGLGGDLFKRVFLMFVLATFICPSSHGAASPEYYHALEDPDNIASFDWCTAALDKLVLSIENWQKAGTSVLGGNLLSIVILYFEFIDINIMKATTTLPRLSLWTTQMISEYERMDCMSFPLQIYGKLPVKDVSQTPFSMDILNRNILLQGNSYREFQQFIMSAVPQQNQKMEKAKASREMLTYYLIVHPCNECLMPETKEILSRHNVPSQILSTGLPNPRRCGRRLPSSIREVLSVALVGGGVGDFFNRSGESPAWVAADSVIPRADRVLIVASGGF</sequence>
<evidence type="ECO:0000313" key="3">
    <source>
        <dbReference type="Proteomes" id="UP000008810"/>
    </source>
</evidence>
<dbReference type="AlphaFoldDB" id="A0A0Q3QZ06"/>
<evidence type="ECO:0008006" key="4">
    <source>
        <dbReference type="Google" id="ProtNLM"/>
    </source>
</evidence>
<dbReference type="PANTHER" id="PTHR34835">
    <property type="entry name" value="OS07G0283600 PROTEIN-RELATED"/>
    <property type="match status" value="1"/>
</dbReference>
<protein>
    <recommendedName>
        <fullName evidence="4">Aminotransferase-like plant mobile domain-containing protein</fullName>
    </recommendedName>
</protein>
<gene>
    <name evidence="2" type="primary">LOC100825094</name>
    <name evidence="1" type="ORF">BRADI_2g26117v3</name>
</gene>
<organism evidence="1">
    <name type="scientific">Brachypodium distachyon</name>
    <name type="common">Purple false brome</name>
    <name type="synonym">Trachynia distachya</name>
    <dbReference type="NCBI Taxonomy" id="15368"/>
    <lineage>
        <taxon>Eukaryota</taxon>
        <taxon>Viridiplantae</taxon>
        <taxon>Streptophyta</taxon>
        <taxon>Embryophyta</taxon>
        <taxon>Tracheophyta</taxon>
        <taxon>Spermatophyta</taxon>
        <taxon>Magnoliopsida</taxon>
        <taxon>Liliopsida</taxon>
        <taxon>Poales</taxon>
        <taxon>Poaceae</taxon>
        <taxon>BOP clade</taxon>
        <taxon>Pooideae</taxon>
        <taxon>Stipodae</taxon>
        <taxon>Brachypodieae</taxon>
        <taxon>Brachypodium</taxon>
    </lineage>
</organism>
<reference evidence="2" key="3">
    <citation type="submission" date="2018-08" db="UniProtKB">
        <authorList>
            <consortium name="EnsemblPlants"/>
        </authorList>
    </citation>
    <scope>IDENTIFICATION</scope>
    <source>
        <strain evidence="2">cv. Bd21</strain>
    </source>
</reference>
<evidence type="ECO:0000313" key="1">
    <source>
        <dbReference type="EMBL" id="KQK06386.1"/>
    </source>
</evidence>
<accession>A0A0Q3QZ06</accession>
<dbReference type="Proteomes" id="UP000008810">
    <property type="component" value="Chromosome 2"/>
</dbReference>
<dbReference type="RefSeq" id="XP_010231407.1">
    <property type="nucleotide sequence ID" value="XM_010233105.3"/>
</dbReference>
<reference evidence="1 2" key="1">
    <citation type="journal article" date="2010" name="Nature">
        <title>Genome sequencing and analysis of the model grass Brachypodium distachyon.</title>
        <authorList>
            <consortium name="International Brachypodium Initiative"/>
        </authorList>
    </citation>
    <scope>NUCLEOTIDE SEQUENCE [LARGE SCALE GENOMIC DNA]</scope>
    <source>
        <strain evidence="1">Bd21</strain>
        <strain evidence="2">cv. Bd21</strain>
    </source>
</reference>
<dbReference type="Gramene" id="KQK06386">
    <property type="protein sequence ID" value="KQK06386"/>
    <property type="gene ID" value="BRADI_2g26117v3"/>
</dbReference>
<dbReference type="GeneID" id="100825094"/>